<dbReference type="RefSeq" id="WP_112303774.1">
    <property type="nucleotide sequence ID" value="NZ_QMDV01000001.1"/>
</dbReference>
<accession>A0A364RHQ5</accession>
<evidence type="ECO:0000313" key="1">
    <source>
        <dbReference type="EMBL" id="RAU83736.1"/>
    </source>
</evidence>
<dbReference type="PANTHER" id="PTHR38471:SF2">
    <property type="entry name" value="FOUR HELIX BUNDLE PROTEIN"/>
    <property type="match status" value="1"/>
</dbReference>
<dbReference type="InterPro" id="IPR012657">
    <property type="entry name" value="23S_rRNA-intervening_sequence"/>
</dbReference>
<dbReference type="PIRSF" id="PIRSF035652">
    <property type="entry name" value="CHP02436"/>
    <property type="match status" value="1"/>
</dbReference>
<keyword evidence="2" id="KW-1185">Reference proteome</keyword>
<dbReference type="OrthoDB" id="285993at2"/>
<dbReference type="AlphaFoldDB" id="A0A364RHQ5"/>
<organism evidence="1 2">
    <name type="scientific">Pontibacter arcticus</name>
    <dbReference type="NCBI Taxonomy" id="2080288"/>
    <lineage>
        <taxon>Bacteria</taxon>
        <taxon>Pseudomonadati</taxon>
        <taxon>Bacteroidota</taxon>
        <taxon>Cytophagia</taxon>
        <taxon>Cytophagales</taxon>
        <taxon>Hymenobacteraceae</taxon>
        <taxon>Pontibacter</taxon>
    </lineage>
</organism>
<gene>
    <name evidence="1" type="ORF">DP923_01315</name>
</gene>
<comment type="caution">
    <text evidence="1">The sequence shown here is derived from an EMBL/GenBank/DDBJ whole genome shotgun (WGS) entry which is preliminary data.</text>
</comment>
<dbReference type="PANTHER" id="PTHR38471">
    <property type="entry name" value="FOUR HELIX BUNDLE PROTEIN"/>
    <property type="match status" value="1"/>
</dbReference>
<dbReference type="Gene3D" id="1.20.1440.60">
    <property type="entry name" value="23S rRNA-intervening sequence"/>
    <property type="match status" value="1"/>
</dbReference>
<evidence type="ECO:0000313" key="2">
    <source>
        <dbReference type="Proteomes" id="UP000251692"/>
    </source>
</evidence>
<dbReference type="NCBIfam" id="TIGR02436">
    <property type="entry name" value="four helix bundle protein"/>
    <property type="match status" value="1"/>
</dbReference>
<proteinExistence type="predicted"/>
<sequence length="121" mass="13837">MNTERKEFIEQFQNRTKKLAIDVILFSKLLPKTEEATIMKRQLLRSATSVAANYRAACRARSSAEFHSKISIVIEEADETLFWLELLEESGTTSRETASHLMKEATEILSVMAKARKNTTR</sequence>
<reference evidence="1 2" key="2">
    <citation type="submission" date="2018-07" db="EMBL/GenBank/DDBJ databases">
        <title>Pontibacter sp. 2b14 genomic sequence and assembly.</title>
        <authorList>
            <person name="Du Z.-J."/>
        </authorList>
    </citation>
    <scope>NUCLEOTIDE SEQUENCE [LARGE SCALE GENOMIC DNA]</scope>
    <source>
        <strain evidence="1 2">2b14</strain>
    </source>
</reference>
<protein>
    <submittedName>
        <fullName evidence="1">Four helix bundle protein</fullName>
    </submittedName>
</protein>
<dbReference type="Proteomes" id="UP000251692">
    <property type="component" value="Unassembled WGS sequence"/>
</dbReference>
<dbReference type="InterPro" id="IPR036583">
    <property type="entry name" value="23S_rRNA_IVS_sf"/>
</dbReference>
<reference evidence="1 2" key="1">
    <citation type="submission" date="2018-06" db="EMBL/GenBank/DDBJ databases">
        <authorList>
            <person name="Liu Z.-W."/>
        </authorList>
    </citation>
    <scope>NUCLEOTIDE SEQUENCE [LARGE SCALE GENOMIC DNA]</scope>
    <source>
        <strain evidence="1 2">2b14</strain>
    </source>
</reference>
<dbReference type="Pfam" id="PF05635">
    <property type="entry name" value="23S_rRNA_IVP"/>
    <property type="match status" value="1"/>
</dbReference>
<name>A0A364RHQ5_9BACT</name>
<dbReference type="SUPFAM" id="SSF158446">
    <property type="entry name" value="IVS-encoded protein-like"/>
    <property type="match status" value="1"/>
</dbReference>
<dbReference type="EMBL" id="QMDV01000001">
    <property type="protein sequence ID" value="RAU83736.1"/>
    <property type="molecule type" value="Genomic_DNA"/>
</dbReference>